<comment type="catalytic activity">
    <reaction evidence="1">
        <text>(4aS,6R)-4a-hydroxy-L-erythro-5,6,7,8-tetrahydrobiopterin = (6R)-L-erythro-6,7-dihydrobiopterin + H2O</text>
        <dbReference type="Rhea" id="RHEA:11920"/>
        <dbReference type="ChEBI" id="CHEBI:15377"/>
        <dbReference type="ChEBI" id="CHEBI:15642"/>
        <dbReference type="ChEBI" id="CHEBI:43120"/>
        <dbReference type="EC" id="4.2.1.96"/>
    </reaction>
</comment>
<evidence type="ECO:0000256" key="4">
    <source>
        <dbReference type="ARBA" id="ARBA00023239"/>
    </source>
</evidence>
<dbReference type="PANTHER" id="PTHR12599">
    <property type="entry name" value="PTERIN-4-ALPHA-CARBINOLAMINE DEHYDRATASE"/>
    <property type="match status" value="1"/>
</dbReference>
<comment type="similarity">
    <text evidence="2">Belongs to the pterin-4-alpha-carbinolamine dehydratase family.</text>
</comment>
<name>A0A6U3RQ02_9STRA</name>
<dbReference type="AlphaFoldDB" id="A0A6U3RQ02"/>
<dbReference type="EC" id="4.2.1.96" evidence="3"/>
<evidence type="ECO:0000313" key="8">
    <source>
        <dbReference type="EMBL" id="CAD9407647.1"/>
    </source>
</evidence>
<gene>
    <name evidence="6" type="ORF">DSPE1174_LOCUS10234</name>
    <name evidence="7" type="ORF">DSPE1174_LOCUS10244</name>
    <name evidence="8" type="ORF">DSPE1174_LOCUS10252</name>
</gene>
<evidence type="ECO:0000313" key="7">
    <source>
        <dbReference type="EMBL" id="CAD9407618.1"/>
    </source>
</evidence>
<dbReference type="Pfam" id="PF01329">
    <property type="entry name" value="Pterin_4a"/>
    <property type="match status" value="1"/>
</dbReference>
<evidence type="ECO:0000256" key="2">
    <source>
        <dbReference type="ARBA" id="ARBA00006472"/>
    </source>
</evidence>
<evidence type="ECO:0000256" key="5">
    <source>
        <dbReference type="ARBA" id="ARBA00030497"/>
    </source>
</evidence>
<evidence type="ECO:0000256" key="1">
    <source>
        <dbReference type="ARBA" id="ARBA00001554"/>
    </source>
</evidence>
<dbReference type="PROSITE" id="PS51257">
    <property type="entry name" value="PROKAR_LIPOPROTEIN"/>
    <property type="match status" value="1"/>
</dbReference>
<dbReference type="GO" id="GO:0006729">
    <property type="term" value="P:tetrahydrobiopterin biosynthetic process"/>
    <property type="evidence" value="ECO:0007669"/>
    <property type="project" value="InterPro"/>
</dbReference>
<evidence type="ECO:0000256" key="3">
    <source>
        <dbReference type="ARBA" id="ARBA00013252"/>
    </source>
</evidence>
<protein>
    <recommendedName>
        <fullName evidence="3">4a-hydroxytetrahydrobiopterin dehydratase</fullName>
        <ecNumber evidence="3">4.2.1.96</ecNumber>
    </recommendedName>
    <alternativeName>
        <fullName evidence="5">4-alpha-hydroxy-tetrahydropterin dehydratase</fullName>
    </alternativeName>
</protein>
<dbReference type="Gene3D" id="3.30.1360.20">
    <property type="entry name" value="Transcriptional coactivator/pterin dehydratase"/>
    <property type="match status" value="1"/>
</dbReference>
<dbReference type="InterPro" id="IPR001533">
    <property type="entry name" value="Pterin_deHydtase"/>
</dbReference>
<sequence length="179" mass="20235">MLRNLESISFLGFLALVGWGSCFLRLRKAQKALLTCLKRKDILEMMKEKQPHADKKCLPCEGLVDPSPADEVKRRLGNLPLWKLSEDGTKISRGFVAKNFQAALDWINTAGHIAELNGHHPDLHITQYRNVCVTLWTHSVGGLTENDFLLAEQLDTVAPVKYSPKWLKEHPEARHTTAK</sequence>
<dbReference type="PANTHER" id="PTHR12599:SF0">
    <property type="entry name" value="PTERIN-4-ALPHA-CARBINOLAMINE DEHYDRATASE"/>
    <property type="match status" value="1"/>
</dbReference>
<dbReference type="EMBL" id="HBGS01019714">
    <property type="protein sequence ID" value="CAD9407647.1"/>
    <property type="molecule type" value="Transcribed_RNA"/>
</dbReference>
<accession>A0A6U3RQ02</accession>
<reference evidence="8" key="1">
    <citation type="submission" date="2021-01" db="EMBL/GenBank/DDBJ databases">
        <authorList>
            <person name="Corre E."/>
            <person name="Pelletier E."/>
            <person name="Niang G."/>
            <person name="Scheremetjew M."/>
            <person name="Finn R."/>
            <person name="Kale V."/>
            <person name="Holt S."/>
            <person name="Cochrane G."/>
            <person name="Meng A."/>
            <person name="Brown T."/>
            <person name="Cohen L."/>
        </authorList>
    </citation>
    <scope>NUCLEOTIDE SEQUENCE</scope>
    <source>
        <strain evidence="8">CCMP1381</strain>
    </source>
</reference>
<proteinExistence type="inferred from homology"/>
<dbReference type="EMBL" id="HBGS01019703">
    <property type="protein sequence ID" value="CAD9407618.1"/>
    <property type="molecule type" value="Transcribed_RNA"/>
</dbReference>
<dbReference type="GO" id="GO:0008124">
    <property type="term" value="F:4-alpha-hydroxytetrahydrobiopterin dehydratase activity"/>
    <property type="evidence" value="ECO:0007669"/>
    <property type="project" value="UniProtKB-EC"/>
</dbReference>
<evidence type="ECO:0000313" key="6">
    <source>
        <dbReference type="EMBL" id="CAD9407589.1"/>
    </source>
</evidence>
<organism evidence="8">
    <name type="scientific">Octactis speculum</name>
    <dbReference type="NCBI Taxonomy" id="3111310"/>
    <lineage>
        <taxon>Eukaryota</taxon>
        <taxon>Sar</taxon>
        <taxon>Stramenopiles</taxon>
        <taxon>Ochrophyta</taxon>
        <taxon>Dictyochophyceae</taxon>
        <taxon>Dictyochales</taxon>
        <taxon>Dictyochaceae</taxon>
        <taxon>Octactis</taxon>
    </lineage>
</organism>
<keyword evidence="4" id="KW-0456">Lyase</keyword>
<dbReference type="SUPFAM" id="SSF55248">
    <property type="entry name" value="PCD-like"/>
    <property type="match status" value="1"/>
</dbReference>
<dbReference type="EMBL" id="HBGS01019692">
    <property type="protein sequence ID" value="CAD9407589.1"/>
    <property type="molecule type" value="Transcribed_RNA"/>
</dbReference>
<dbReference type="InterPro" id="IPR036428">
    <property type="entry name" value="PCD_sf"/>
</dbReference>